<keyword evidence="1" id="KW-0812">Transmembrane</keyword>
<name>A0A4P9WNH8_9FUNG</name>
<keyword evidence="1" id="KW-1133">Transmembrane helix</keyword>
<feature type="transmembrane region" description="Helical" evidence="1">
    <location>
        <begin position="74"/>
        <end position="90"/>
    </location>
</feature>
<dbReference type="EMBL" id="KZ993876">
    <property type="protein sequence ID" value="RKO94514.1"/>
    <property type="molecule type" value="Genomic_DNA"/>
</dbReference>
<evidence type="ECO:0000313" key="2">
    <source>
        <dbReference type="EMBL" id="RKO94514.1"/>
    </source>
</evidence>
<keyword evidence="3" id="KW-1185">Reference proteome</keyword>
<feature type="transmembrane region" description="Helical" evidence="1">
    <location>
        <begin position="50"/>
        <end position="68"/>
    </location>
</feature>
<sequence length="203" mass="21854">MSYSEQFNDTVNSLMDPFTANVSFAGALKVFLAVYGLLAAPRLSPKFGPLFSNSFFRIGVMAMIVWVYNHDPALAILIAVSYFLSINYILKNSLKEIAVTRIVTPEIATTISGGSGPGIKTTSVKHAEAIMMQASVNAAHSPGMLMPVLRPTASPYFEDLTTSPLPPMSKMPLPAAPSEVKMTVESHNQIPSAYSAERVLADV</sequence>
<evidence type="ECO:0000256" key="1">
    <source>
        <dbReference type="SAM" id="Phobius"/>
    </source>
</evidence>
<organism evidence="2 3">
    <name type="scientific">Blyttiomyces helicus</name>
    <dbReference type="NCBI Taxonomy" id="388810"/>
    <lineage>
        <taxon>Eukaryota</taxon>
        <taxon>Fungi</taxon>
        <taxon>Fungi incertae sedis</taxon>
        <taxon>Chytridiomycota</taxon>
        <taxon>Chytridiomycota incertae sedis</taxon>
        <taxon>Chytridiomycetes</taxon>
        <taxon>Chytridiomycetes incertae sedis</taxon>
        <taxon>Blyttiomyces</taxon>
    </lineage>
</organism>
<keyword evidence="1" id="KW-0472">Membrane</keyword>
<dbReference type="OrthoDB" id="2178322at2759"/>
<accession>A0A4P9WNH8</accession>
<proteinExistence type="predicted"/>
<protein>
    <submittedName>
        <fullName evidence="2">Uncharacterized protein</fullName>
    </submittedName>
</protein>
<dbReference type="Proteomes" id="UP000269721">
    <property type="component" value="Unassembled WGS sequence"/>
</dbReference>
<reference evidence="3" key="1">
    <citation type="journal article" date="2018" name="Nat. Microbiol.">
        <title>Leveraging single-cell genomics to expand the fungal tree of life.</title>
        <authorList>
            <person name="Ahrendt S.R."/>
            <person name="Quandt C.A."/>
            <person name="Ciobanu D."/>
            <person name="Clum A."/>
            <person name="Salamov A."/>
            <person name="Andreopoulos B."/>
            <person name="Cheng J.F."/>
            <person name="Woyke T."/>
            <person name="Pelin A."/>
            <person name="Henrissat B."/>
            <person name="Reynolds N.K."/>
            <person name="Benny G.L."/>
            <person name="Smith M.E."/>
            <person name="James T.Y."/>
            <person name="Grigoriev I.V."/>
        </authorList>
    </citation>
    <scope>NUCLEOTIDE SEQUENCE [LARGE SCALE GENOMIC DNA]</scope>
</reference>
<dbReference type="AlphaFoldDB" id="A0A4P9WNH8"/>
<evidence type="ECO:0000313" key="3">
    <source>
        <dbReference type="Proteomes" id="UP000269721"/>
    </source>
</evidence>
<gene>
    <name evidence="2" type="ORF">BDK51DRAFT_33568</name>
</gene>
<feature type="transmembrane region" description="Helical" evidence="1">
    <location>
        <begin position="20"/>
        <end position="38"/>
    </location>
</feature>